<dbReference type="STRING" id="35608.A0A2U1KPW2"/>
<comment type="similarity">
    <text evidence="1">Belongs to the FLX family.</text>
</comment>
<feature type="coiled-coil region" evidence="6">
    <location>
        <begin position="415"/>
        <end position="449"/>
    </location>
</feature>
<gene>
    <name evidence="9" type="ORF">CTI12_AA578270</name>
</gene>
<feature type="transmembrane region" description="Helical" evidence="8">
    <location>
        <begin position="7"/>
        <end position="27"/>
    </location>
</feature>
<keyword evidence="8" id="KW-1133">Transmembrane helix</keyword>
<evidence type="ECO:0000256" key="6">
    <source>
        <dbReference type="SAM" id="Coils"/>
    </source>
</evidence>
<proteinExistence type="inferred from homology"/>
<dbReference type="PANTHER" id="PTHR33405:SF7">
    <property type="entry name" value="PROTEIN FLX-LIKE 1"/>
    <property type="match status" value="1"/>
</dbReference>
<dbReference type="GO" id="GO:0030154">
    <property type="term" value="P:cell differentiation"/>
    <property type="evidence" value="ECO:0007669"/>
    <property type="project" value="UniProtKB-KW"/>
</dbReference>
<keyword evidence="3" id="KW-0221">Differentiation</keyword>
<evidence type="ECO:0000256" key="1">
    <source>
        <dbReference type="ARBA" id="ARBA00005405"/>
    </source>
</evidence>
<organism evidence="9 10">
    <name type="scientific">Artemisia annua</name>
    <name type="common">Sweet wormwood</name>
    <dbReference type="NCBI Taxonomy" id="35608"/>
    <lineage>
        <taxon>Eukaryota</taxon>
        <taxon>Viridiplantae</taxon>
        <taxon>Streptophyta</taxon>
        <taxon>Embryophyta</taxon>
        <taxon>Tracheophyta</taxon>
        <taxon>Spermatophyta</taxon>
        <taxon>Magnoliopsida</taxon>
        <taxon>eudicotyledons</taxon>
        <taxon>Gunneridae</taxon>
        <taxon>Pentapetalae</taxon>
        <taxon>asterids</taxon>
        <taxon>campanulids</taxon>
        <taxon>Asterales</taxon>
        <taxon>Asteraceae</taxon>
        <taxon>Asteroideae</taxon>
        <taxon>Anthemideae</taxon>
        <taxon>Artemisiinae</taxon>
        <taxon>Artemisia</taxon>
    </lineage>
</organism>
<evidence type="ECO:0000256" key="4">
    <source>
        <dbReference type="ARBA" id="ARBA00023054"/>
    </source>
</evidence>
<keyword evidence="4 6" id="KW-0175">Coiled coil</keyword>
<keyword evidence="8" id="KW-0812">Transmembrane</keyword>
<keyword evidence="8" id="KW-0472">Membrane</keyword>
<reference evidence="9 10" key="1">
    <citation type="journal article" date="2018" name="Mol. Plant">
        <title>The genome of Artemisia annua provides insight into the evolution of Asteraceae family and artemisinin biosynthesis.</title>
        <authorList>
            <person name="Shen Q."/>
            <person name="Zhang L."/>
            <person name="Liao Z."/>
            <person name="Wang S."/>
            <person name="Yan T."/>
            <person name="Shi P."/>
            <person name="Liu M."/>
            <person name="Fu X."/>
            <person name="Pan Q."/>
            <person name="Wang Y."/>
            <person name="Lv Z."/>
            <person name="Lu X."/>
            <person name="Zhang F."/>
            <person name="Jiang W."/>
            <person name="Ma Y."/>
            <person name="Chen M."/>
            <person name="Hao X."/>
            <person name="Li L."/>
            <person name="Tang Y."/>
            <person name="Lv G."/>
            <person name="Zhou Y."/>
            <person name="Sun X."/>
            <person name="Brodelius P.E."/>
            <person name="Rose J.K.C."/>
            <person name="Tang K."/>
        </authorList>
    </citation>
    <scope>NUCLEOTIDE SEQUENCE [LARGE SCALE GENOMIC DNA]</scope>
    <source>
        <strain evidence="10">cv. Huhao1</strain>
        <tissue evidence="9">Leaf</tissue>
    </source>
</reference>
<keyword evidence="5" id="KW-0287">Flowering</keyword>
<name>A0A2U1KPW2_ARTAN</name>
<dbReference type="EMBL" id="PKPP01015283">
    <property type="protein sequence ID" value="PWA38771.1"/>
    <property type="molecule type" value="Genomic_DNA"/>
</dbReference>
<evidence type="ECO:0000313" key="10">
    <source>
        <dbReference type="Proteomes" id="UP000245207"/>
    </source>
</evidence>
<accession>A0A2U1KPW2</accession>
<evidence type="ECO:0000313" key="9">
    <source>
        <dbReference type="EMBL" id="PWA38771.1"/>
    </source>
</evidence>
<evidence type="ECO:0000256" key="7">
    <source>
        <dbReference type="SAM" id="MobiDB-lite"/>
    </source>
</evidence>
<evidence type="ECO:0000256" key="5">
    <source>
        <dbReference type="ARBA" id="ARBA00023089"/>
    </source>
</evidence>
<feature type="compositionally biased region" description="Low complexity" evidence="7">
    <location>
        <begin position="518"/>
        <end position="535"/>
    </location>
</feature>
<keyword evidence="2" id="KW-0217">Developmental protein</keyword>
<dbReference type="AlphaFoldDB" id="A0A2U1KPW2"/>
<evidence type="ECO:0000256" key="2">
    <source>
        <dbReference type="ARBA" id="ARBA00022473"/>
    </source>
</evidence>
<evidence type="ECO:0000256" key="3">
    <source>
        <dbReference type="ARBA" id="ARBA00022782"/>
    </source>
</evidence>
<protein>
    <recommendedName>
        <fullName evidence="11">Protein FLX-like 1</fullName>
    </recommendedName>
</protein>
<comment type="caution">
    <text evidence="9">The sequence shown here is derived from an EMBL/GenBank/DDBJ whole genome shotgun (WGS) entry which is preliminary data.</text>
</comment>
<dbReference type="InterPro" id="IPR040353">
    <property type="entry name" value="FLX/FLX-like"/>
</dbReference>
<keyword evidence="10" id="KW-1185">Reference proteome</keyword>
<dbReference type="GO" id="GO:0009908">
    <property type="term" value="P:flower development"/>
    <property type="evidence" value="ECO:0007669"/>
    <property type="project" value="UniProtKB-KW"/>
</dbReference>
<feature type="region of interest" description="Disordered" evidence="7">
    <location>
        <begin position="515"/>
        <end position="535"/>
    </location>
</feature>
<evidence type="ECO:0008006" key="11">
    <source>
        <dbReference type="Google" id="ProtNLM"/>
    </source>
</evidence>
<dbReference type="Proteomes" id="UP000245207">
    <property type="component" value="Unassembled WGS sequence"/>
</dbReference>
<evidence type="ECO:0000256" key="8">
    <source>
        <dbReference type="SAM" id="Phobius"/>
    </source>
</evidence>
<dbReference type="OrthoDB" id="1928946at2759"/>
<dbReference type="PANTHER" id="PTHR33405">
    <property type="entry name" value="PROTEIN FLX-LIKE 2"/>
    <property type="match status" value="1"/>
</dbReference>
<sequence>MPSVISLCIIILVCMLLLPCLTFVFHFSDGEARGKNNTPVLGLSNRNSESHSPQPIAHCYHPKISSLPCLVLRLFQSLFRQTLKSCIFPPCPRHVLLETGLESTVIILITSFWRLWGHLLIVFWVQDLHKREEHLKRPYFLKSLKRIFKKKKVNGRFHLYKCFSISHNKVDPLVYHVFNGIPGTGHKEFSLQIPCDTGVSQMEDNLLLNQSWRIFAETHLGILMAKTADSNSNLRIFSEIVLILKCSLRDGWSIFLELRQFLSSSSILRRMSGRNRGPPLPMKGGPHGGMPPIHEPPFGRNLGPMPHPALLEEMREAQFQMGHHRQIPPHPGIFEERLAAQHQDVQALLVDNQRLAATHVALKQELEAAQHELQQTDHFARNFLMEKDMQLRELYEKSAKMEHDLHAVEGMRAELMQVHADVKELTATRQKLTAQVQAMTQDLGRANADLQQVPALKSEIGGLRQELQHARAAIEHEKKGHAENYEHGQVMEKNLLTMARELEKLRAEMANAEKRARATAATANPNPGYNPNYGNPEANYAGNPYPEANYAGNPYPANYGMSSTNQMNPVQPGVEAYPQYVPGPGSWGSYDMQRAQGHR</sequence>